<keyword evidence="6" id="KW-0479">Metal-binding</keyword>
<feature type="binding site" evidence="6">
    <location>
        <position position="240"/>
    </location>
    <ligand>
        <name>Zn(2+)</name>
        <dbReference type="ChEBI" id="CHEBI:29105"/>
    </ligand>
</feature>
<dbReference type="GO" id="GO:0005634">
    <property type="term" value="C:nucleus"/>
    <property type="evidence" value="ECO:0007669"/>
    <property type="project" value="TreeGrafter"/>
</dbReference>
<feature type="region of interest" description="Disordered" evidence="7">
    <location>
        <begin position="167"/>
        <end position="190"/>
    </location>
</feature>
<evidence type="ECO:0000256" key="7">
    <source>
        <dbReference type="SAM" id="MobiDB-lite"/>
    </source>
</evidence>
<evidence type="ECO:0000313" key="10">
    <source>
        <dbReference type="Proteomes" id="UP000076761"/>
    </source>
</evidence>
<feature type="compositionally biased region" description="Low complexity" evidence="7">
    <location>
        <begin position="339"/>
        <end position="348"/>
    </location>
</feature>
<dbReference type="GO" id="GO:0006282">
    <property type="term" value="P:regulation of DNA repair"/>
    <property type="evidence" value="ECO:0007669"/>
    <property type="project" value="TreeGrafter"/>
</dbReference>
<dbReference type="PANTHER" id="PTHR11085">
    <property type="entry name" value="NAD-DEPENDENT PROTEIN DEACYLASE SIRTUIN-5, MITOCHONDRIAL-RELATED"/>
    <property type="match status" value="1"/>
</dbReference>
<dbReference type="InterPro" id="IPR003000">
    <property type="entry name" value="Sirtuin"/>
</dbReference>
<feature type="compositionally biased region" description="Basic and acidic residues" evidence="7">
    <location>
        <begin position="401"/>
        <end position="423"/>
    </location>
</feature>
<evidence type="ECO:0000313" key="9">
    <source>
        <dbReference type="EMBL" id="KZT29814.1"/>
    </source>
</evidence>
<dbReference type="PANTHER" id="PTHR11085:SF15">
    <property type="entry name" value="NAD-DEPENDENT HISTONE DEACETYLASE HST4"/>
    <property type="match status" value="1"/>
</dbReference>
<evidence type="ECO:0000256" key="6">
    <source>
        <dbReference type="PROSITE-ProRule" id="PRU00236"/>
    </source>
</evidence>
<sequence>MTVCLPLEAASPVPQTPAFLVPPSDPENQLGKLVKAILKAKRIAVVCGAGISVHAGIPDFRSPEGLFQTMKKDNPKESLSSGRDLFDASVFNSEGTTALFCQMIAHLSQLSKAATPTPFHNVLRTLDNRGRLLRVYTQNIDALESKCGLSLGIPDFKDRKVNAWSPKSSAKHKTSHQSSSSLSVDSPGVRLLSPPAETPRCIPLHGTLQRMHCQSCHQSFPLEDHLPSLSSGFPPSCPECTTAERTRQLVGKRSRGVGKLRPSVVLYNEEHREGEGVGEVVRKDLVGSNKGKGRAGADFLLVVGTSLRVPGTKRIVREFAKAVRCRSSAKEAAQTGLMTPSSTPPRRASPADEETPMKSIYLNLDFPVPTREWEGVFDVWIKGDAQTFARMLAEEMAKEDKAKEAAVERKKKRQEAAARKDRFQNIVAEEEPVLIPQKKRKGGGASHSPSKKARLLPQTPTKSKHTLVTPVKPFRRPSPSFKRAKNMREDDIRPITIKIPARLKKPDSCREEVRQVLSEVCITTPVPRAKKKRIQLLSPSPSPPVSFAKKPSKPNRPPHSASSDTLTSIEDSDQDSSDGLSTAFLRTVQYGLRGSGG</sequence>
<keyword evidence="6" id="KW-0862">Zinc</keyword>
<dbReference type="Gene3D" id="3.30.1600.10">
    <property type="entry name" value="SIR2/SIRT2 'Small Domain"/>
    <property type="match status" value="2"/>
</dbReference>
<dbReference type="GO" id="GO:0070403">
    <property type="term" value="F:NAD+ binding"/>
    <property type="evidence" value="ECO:0007669"/>
    <property type="project" value="InterPro"/>
</dbReference>
<feature type="compositionally biased region" description="Low complexity" evidence="7">
    <location>
        <begin position="176"/>
        <end position="186"/>
    </location>
</feature>
<proteinExistence type="inferred from homology"/>
<feature type="region of interest" description="Disordered" evidence="7">
    <location>
        <begin position="401"/>
        <end position="482"/>
    </location>
</feature>
<dbReference type="GO" id="GO:0046872">
    <property type="term" value="F:metal ion binding"/>
    <property type="evidence" value="ECO:0007669"/>
    <property type="project" value="UniProtKB-KW"/>
</dbReference>
<keyword evidence="4" id="KW-0520">NAD</keyword>
<dbReference type="GO" id="GO:0005739">
    <property type="term" value="C:mitochondrion"/>
    <property type="evidence" value="ECO:0007669"/>
    <property type="project" value="UniProtKB-SubCell"/>
</dbReference>
<evidence type="ECO:0000256" key="4">
    <source>
        <dbReference type="ARBA" id="ARBA00023027"/>
    </source>
</evidence>
<dbReference type="GO" id="GO:0031508">
    <property type="term" value="P:pericentric heterochromatin formation"/>
    <property type="evidence" value="ECO:0007669"/>
    <property type="project" value="TreeGrafter"/>
</dbReference>
<dbReference type="EMBL" id="KV425553">
    <property type="protein sequence ID" value="KZT29814.1"/>
    <property type="molecule type" value="Genomic_DNA"/>
</dbReference>
<name>A0A165VKQ5_9AGAM</name>
<gene>
    <name evidence="9" type="ORF">NEOLEDRAFT_1055617</name>
</gene>
<evidence type="ECO:0000256" key="1">
    <source>
        <dbReference type="ARBA" id="ARBA00004173"/>
    </source>
</evidence>
<dbReference type="Proteomes" id="UP000076761">
    <property type="component" value="Unassembled WGS sequence"/>
</dbReference>
<dbReference type="PROSITE" id="PS50305">
    <property type="entry name" value="SIRTUIN"/>
    <property type="match status" value="1"/>
</dbReference>
<dbReference type="InterPro" id="IPR050134">
    <property type="entry name" value="NAD-dep_sirtuin_deacylases"/>
</dbReference>
<accession>A0A165VKQ5</accession>
<evidence type="ECO:0000256" key="3">
    <source>
        <dbReference type="ARBA" id="ARBA00022679"/>
    </source>
</evidence>
<evidence type="ECO:0000256" key="5">
    <source>
        <dbReference type="ARBA" id="ARBA00023128"/>
    </source>
</evidence>
<feature type="compositionally biased region" description="Polar residues" evidence="7">
    <location>
        <begin position="560"/>
        <end position="569"/>
    </location>
</feature>
<feature type="binding site" evidence="6">
    <location>
        <position position="237"/>
    </location>
    <ligand>
        <name>Zn(2+)</name>
        <dbReference type="ChEBI" id="CHEBI:29105"/>
    </ligand>
</feature>
<keyword evidence="10" id="KW-1185">Reference proteome</keyword>
<dbReference type="GO" id="GO:0017136">
    <property type="term" value="F:histone deacetylase activity, NAD-dependent"/>
    <property type="evidence" value="ECO:0007669"/>
    <property type="project" value="TreeGrafter"/>
</dbReference>
<reference evidence="9 10" key="1">
    <citation type="journal article" date="2016" name="Mol. Biol. Evol.">
        <title>Comparative Genomics of Early-Diverging Mushroom-Forming Fungi Provides Insights into the Origins of Lignocellulose Decay Capabilities.</title>
        <authorList>
            <person name="Nagy L.G."/>
            <person name="Riley R."/>
            <person name="Tritt A."/>
            <person name="Adam C."/>
            <person name="Daum C."/>
            <person name="Floudas D."/>
            <person name="Sun H."/>
            <person name="Yadav J.S."/>
            <person name="Pangilinan J."/>
            <person name="Larsson K.H."/>
            <person name="Matsuura K."/>
            <person name="Barry K."/>
            <person name="Labutti K."/>
            <person name="Kuo R."/>
            <person name="Ohm R.A."/>
            <person name="Bhattacharya S.S."/>
            <person name="Shirouzu T."/>
            <person name="Yoshinaga Y."/>
            <person name="Martin F.M."/>
            <person name="Grigoriev I.V."/>
            <person name="Hibbett D.S."/>
        </authorList>
    </citation>
    <scope>NUCLEOTIDE SEQUENCE [LARGE SCALE GENOMIC DNA]</scope>
    <source>
        <strain evidence="9 10">HHB14362 ss-1</strain>
    </source>
</reference>
<keyword evidence="3" id="KW-0808">Transferase</keyword>
<organism evidence="9 10">
    <name type="scientific">Neolentinus lepideus HHB14362 ss-1</name>
    <dbReference type="NCBI Taxonomy" id="1314782"/>
    <lineage>
        <taxon>Eukaryota</taxon>
        <taxon>Fungi</taxon>
        <taxon>Dikarya</taxon>
        <taxon>Basidiomycota</taxon>
        <taxon>Agaricomycotina</taxon>
        <taxon>Agaricomycetes</taxon>
        <taxon>Gloeophyllales</taxon>
        <taxon>Gloeophyllaceae</taxon>
        <taxon>Neolentinus</taxon>
    </lineage>
</organism>
<dbReference type="InParanoid" id="A0A165VKQ5"/>
<feature type="domain" description="Deacetylase sirtuin-type" evidence="8">
    <location>
        <begin position="23"/>
        <end position="374"/>
    </location>
</feature>
<dbReference type="GO" id="GO:0000122">
    <property type="term" value="P:negative regulation of transcription by RNA polymerase II"/>
    <property type="evidence" value="ECO:0007669"/>
    <property type="project" value="TreeGrafter"/>
</dbReference>
<dbReference type="Gene3D" id="3.40.50.1220">
    <property type="entry name" value="TPP-binding domain"/>
    <property type="match status" value="2"/>
</dbReference>
<dbReference type="OrthoDB" id="2919105at2759"/>
<dbReference type="GO" id="GO:1990414">
    <property type="term" value="P:replication-born double-strand break repair via sister chromatid exchange"/>
    <property type="evidence" value="ECO:0007669"/>
    <property type="project" value="TreeGrafter"/>
</dbReference>
<feature type="region of interest" description="Disordered" evidence="7">
    <location>
        <begin position="532"/>
        <end position="582"/>
    </location>
</feature>
<dbReference type="InterPro" id="IPR029035">
    <property type="entry name" value="DHS-like_NAD/FAD-binding_dom"/>
</dbReference>
<dbReference type="FunCoup" id="A0A165VKQ5">
    <property type="interactions" value="60"/>
</dbReference>
<comment type="subcellular location">
    <subcellularLocation>
        <location evidence="1">Mitochondrion</location>
    </subcellularLocation>
</comment>
<feature type="binding site" evidence="6">
    <location>
        <position position="216"/>
    </location>
    <ligand>
        <name>Zn(2+)</name>
        <dbReference type="ChEBI" id="CHEBI:29105"/>
    </ligand>
</feature>
<dbReference type="SUPFAM" id="SSF52467">
    <property type="entry name" value="DHS-like NAD/FAD-binding domain"/>
    <property type="match status" value="1"/>
</dbReference>
<feature type="active site" description="Proton acceptor" evidence="6">
    <location>
        <position position="205"/>
    </location>
</feature>
<comment type="similarity">
    <text evidence="2">Belongs to the sirtuin family. Class I subfamily.</text>
</comment>
<feature type="binding site" evidence="6">
    <location>
        <position position="213"/>
    </location>
    <ligand>
        <name>Zn(2+)</name>
        <dbReference type="ChEBI" id="CHEBI:29105"/>
    </ligand>
</feature>
<dbReference type="AlphaFoldDB" id="A0A165VKQ5"/>
<keyword evidence="5" id="KW-0496">Mitochondrion</keyword>
<dbReference type="InterPro" id="IPR026591">
    <property type="entry name" value="Sirtuin_cat_small_dom_sf"/>
</dbReference>
<dbReference type="GO" id="GO:0031934">
    <property type="term" value="C:mating-type region heterochromatin"/>
    <property type="evidence" value="ECO:0007669"/>
    <property type="project" value="TreeGrafter"/>
</dbReference>
<evidence type="ECO:0000256" key="2">
    <source>
        <dbReference type="ARBA" id="ARBA00006924"/>
    </source>
</evidence>
<dbReference type="STRING" id="1314782.A0A165VKQ5"/>
<protein>
    <submittedName>
        <fullName evidence="9">DHS-like NAD/FAD-binding domain-containing protein</fullName>
    </submittedName>
</protein>
<dbReference type="Pfam" id="PF02146">
    <property type="entry name" value="SIR2"/>
    <property type="match status" value="2"/>
</dbReference>
<feature type="region of interest" description="Disordered" evidence="7">
    <location>
        <begin position="330"/>
        <end position="355"/>
    </location>
</feature>
<dbReference type="InterPro" id="IPR026590">
    <property type="entry name" value="Ssirtuin_cat_dom"/>
</dbReference>
<evidence type="ECO:0000259" key="8">
    <source>
        <dbReference type="PROSITE" id="PS50305"/>
    </source>
</evidence>